<dbReference type="GO" id="GO:0007424">
    <property type="term" value="P:open tracheal system development"/>
    <property type="evidence" value="ECO:0007669"/>
    <property type="project" value="EnsemblMetazoa"/>
</dbReference>
<dbReference type="OMA" id="IRVNDRS"/>
<accession>B3P6P5</accession>
<proteinExistence type="predicted"/>
<protein>
    <submittedName>
        <fullName evidence="1">GG12276</fullName>
    </submittedName>
</protein>
<evidence type="ECO:0000313" key="2">
    <source>
        <dbReference type="Proteomes" id="UP000008711"/>
    </source>
</evidence>
<dbReference type="EMBL" id="CH954182">
    <property type="protein sequence ID" value="EDV53715.1"/>
    <property type="molecule type" value="Genomic_DNA"/>
</dbReference>
<dbReference type="AlphaFoldDB" id="B3P6P5"/>
<dbReference type="PhylomeDB" id="B3P6P5"/>
<gene>
    <name evidence="1" type="primary">Dere\GG12276</name>
    <name evidence="1" type="ORF">Dere_GG12276</name>
</gene>
<dbReference type="HOGENOM" id="CLU_1742484_0_0_1"/>
<organism evidence="1 2">
    <name type="scientific">Drosophila erecta</name>
    <name type="common">Fruit fly</name>
    <dbReference type="NCBI Taxonomy" id="7220"/>
    <lineage>
        <taxon>Eukaryota</taxon>
        <taxon>Metazoa</taxon>
        <taxon>Ecdysozoa</taxon>
        <taxon>Arthropoda</taxon>
        <taxon>Hexapoda</taxon>
        <taxon>Insecta</taxon>
        <taxon>Pterygota</taxon>
        <taxon>Neoptera</taxon>
        <taxon>Endopterygota</taxon>
        <taxon>Diptera</taxon>
        <taxon>Brachycera</taxon>
        <taxon>Muscomorpha</taxon>
        <taxon>Ephydroidea</taxon>
        <taxon>Drosophilidae</taxon>
        <taxon>Drosophila</taxon>
        <taxon>Sophophora</taxon>
    </lineage>
</organism>
<keyword evidence="2" id="KW-1185">Reference proteome</keyword>
<dbReference type="Proteomes" id="UP000008711">
    <property type="component" value="Unassembled WGS sequence"/>
</dbReference>
<dbReference type="FunFam" id="2.60.40.60:FF:000262">
    <property type="entry name" value="protocadherin-23 isoform X2"/>
    <property type="match status" value="1"/>
</dbReference>
<name>B3P6P5_DROER</name>
<dbReference type="eggNOG" id="KOG3594">
    <property type="taxonomic scope" value="Eukaryota"/>
</dbReference>
<dbReference type="OrthoDB" id="6250271at2759"/>
<reference evidence="1 2" key="2">
    <citation type="journal article" date="2008" name="Bioinformatics">
        <title>Assembly reconciliation.</title>
        <authorList>
            <person name="Zimin A.V."/>
            <person name="Smith D.R."/>
            <person name="Sutton G."/>
            <person name="Yorke J.A."/>
        </authorList>
    </citation>
    <scope>NUCLEOTIDE SEQUENCE [LARGE SCALE GENOMIC DNA]</scope>
    <source>
        <strain evidence="1 2">TSC#14021-0224.01</strain>
    </source>
</reference>
<sequence length="153" mass="16499">MSGDSDRWLTGTQTLDRPVHPCGGFLCLSLQFTFNLQLSGRTETTLGAILDSRCYLEGGGSAESFLATEDLAVGSIIGKLRINGDANPETGDINLSLREKNAPVEIHPGTKELALSVELDKEGVRGPSSIYVNVICIRRHSTDPVSISSLYLY</sequence>
<evidence type="ECO:0000313" key="1">
    <source>
        <dbReference type="EMBL" id="EDV53715.1"/>
    </source>
</evidence>
<reference evidence="1 2" key="1">
    <citation type="journal article" date="2007" name="Nature">
        <title>Evolution of genes and genomes on the Drosophila phylogeny.</title>
        <authorList>
            <consortium name="Drosophila 12 Genomes Consortium"/>
            <person name="Clark A.G."/>
            <person name="Eisen M.B."/>
            <person name="Smith D.R."/>
            <person name="Bergman C.M."/>
            <person name="Oliver B."/>
            <person name="Markow T.A."/>
            <person name="Kaufman T.C."/>
            <person name="Kellis M."/>
            <person name="Gelbart W."/>
            <person name="Iyer V.N."/>
            <person name="Pollard D.A."/>
            <person name="Sackton T.B."/>
            <person name="Larracuente A.M."/>
            <person name="Singh N.D."/>
            <person name="Abad J.P."/>
            <person name="Abt D.N."/>
            <person name="Adryan B."/>
            <person name="Aguade M."/>
            <person name="Akashi H."/>
            <person name="Anderson W.W."/>
            <person name="Aquadro C.F."/>
            <person name="Ardell D.H."/>
            <person name="Arguello R."/>
            <person name="Artieri C.G."/>
            <person name="Barbash D.A."/>
            <person name="Barker D."/>
            <person name="Barsanti P."/>
            <person name="Batterham P."/>
            <person name="Batzoglou S."/>
            <person name="Begun D."/>
            <person name="Bhutkar A."/>
            <person name="Blanco E."/>
            <person name="Bosak S.A."/>
            <person name="Bradley R.K."/>
            <person name="Brand A.D."/>
            <person name="Brent M.R."/>
            <person name="Brooks A.N."/>
            <person name="Brown R.H."/>
            <person name="Butlin R.K."/>
            <person name="Caggese C."/>
            <person name="Calvi B.R."/>
            <person name="Bernardo de Carvalho A."/>
            <person name="Caspi A."/>
            <person name="Castrezana S."/>
            <person name="Celniker S.E."/>
            <person name="Chang J.L."/>
            <person name="Chapple C."/>
            <person name="Chatterji S."/>
            <person name="Chinwalla A."/>
            <person name="Civetta A."/>
            <person name="Clifton S.W."/>
            <person name="Comeron J.M."/>
            <person name="Costello J.C."/>
            <person name="Coyne J.A."/>
            <person name="Daub J."/>
            <person name="David R.G."/>
            <person name="Delcher A.L."/>
            <person name="Delehaunty K."/>
            <person name="Do C.B."/>
            <person name="Ebling H."/>
            <person name="Edwards K."/>
            <person name="Eickbush T."/>
            <person name="Evans J.D."/>
            <person name="Filipski A."/>
            <person name="Findeiss S."/>
            <person name="Freyhult E."/>
            <person name="Fulton L."/>
            <person name="Fulton R."/>
            <person name="Garcia A.C."/>
            <person name="Gardiner A."/>
            <person name="Garfield D.A."/>
            <person name="Garvin B.E."/>
            <person name="Gibson G."/>
            <person name="Gilbert D."/>
            <person name="Gnerre S."/>
            <person name="Godfrey J."/>
            <person name="Good R."/>
            <person name="Gotea V."/>
            <person name="Gravely B."/>
            <person name="Greenberg A.J."/>
            <person name="Griffiths-Jones S."/>
            <person name="Gross S."/>
            <person name="Guigo R."/>
            <person name="Gustafson E.A."/>
            <person name="Haerty W."/>
            <person name="Hahn M.W."/>
            <person name="Halligan D.L."/>
            <person name="Halpern A.L."/>
            <person name="Halter G.M."/>
            <person name="Han M.V."/>
            <person name="Heger A."/>
            <person name="Hillier L."/>
            <person name="Hinrichs A.S."/>
            <person name="Holmes I."/>
            <person name="Hoskins R.A."/>
            <person name="Hubisz M.J."/>
            <person name="Hultmark D."/>
            <person name="Huntley M.A."/>
            <person name="Jaffe D.B."/>
            <person name="Jagadeeshan S."/>
            <person name="Jeck W.R."/>
            <person name="Johnson J."/>
            <person name="Jones C.D."/>
            <person name="Jordan W.C."/>
            <person name="Karpen G.H."/>
            <person name="Kataoka E."/>
            <person name="Keightley P.D."/>
            <person name="Kheradpour P."/>
            <person name="Kirkness E.F."/>
            <person name="Koerich L.B."/>
            <person name="Kristiansen K."/>
            <person name="Kudrna D."/>
            <person name="Kulathinal R.J."/>
            <person name="Kumar S."/>
            <person name="Kwok R."/>
            <person name="Lander E."/>
            <person name="Langley C.H."/>
            <person name="Lapoint R."/>
            <person name="Lazzaro B.P."/>
            <person name="Lee S.J."/>
            <person name="Levesque L."/>
            <person name="Li R."/>
            <person name="Lin C.F."/>
            <person name="Lin M.F."/>
            <person name="Lindblad-Toh K."/>
            <person name="Llopart A."/>
            <person name="Long M."/>
            <person name="Low L."/>
            <person name="Lozovsky E."/>
            <person name="Lu J."/>
            <person name="Luo M."/>
            <person name="Machado C.A."/>
            <person name="Makalowski W."/>
            <person name="Marzo M."/>
            <person name="Matsuda M."/>
            <person name="Matzkin L."/>
            <person name="McAllister B."/>
            <person name="McBride C.S."/>
            <person name="McKernan B."/>
            <person name="McKernan K."/>
            <person name="Mendez-Lago M."/>
            <person name="Minx P."/>
            <person name="Mollenhauer M.U."/>
            <person name="Montooth K."/>
            <person name="Mount S.M."/>
            <person name="Mu X."/>
            <person name="Myers E."/>
            <person name="Negre B."/>
            <person name="Newfeld S."/>
            <person name="Nielsen R."/>
            <person name="Noor M.A."/>
            <person name="O'Grady P."/>
            <person name="Pachter L."/>
            <person name="Papaceit M."/>
            <person name="Parisi M.J."/>
            <person name="Parisi M."/>
            <person name="Parts L."/>
            <person name="Pedersen J.S."/>
            <person name="Pesole G."/>
            <person name="Phillippy A.M."/>
            <person name="Ponting C.P."/>
            <person name="Pop M."/>
            <person name="Porcelli D."/>
            <person name="Powell J.R."/>
            <person name="Prohaska S."/>
            <person name="Pruitt K."/>
            <person name="Puig M."/>
            <person name="Quesneville H."/>
            <person name="Ram K.R."/>
            <person name="Rand D."/>
            <person name="Rasmussen M.D."/>
            <person name="Reed L.K."/>
            <person name="Reenan R."/>
            <person name="Reily A."/>
            <person name="Remington K.A."/>
            <person name="Rieger T.T."/>
            <person name="Ritchie M.G."/>
            <person name="Robin C."/>
            <person name="Rogers Y.H."/>
            <person name="Rohde C."/>
            <person name="Rozas J."/>
            <person name="Rubenfield M.J."/>
            <person name="Ruiz A."/>
            <person name="Russo S."/>
            <person name="Salzberg S.L."/>
            <person name="Sanchez-Gracia A."/>
            <person name="Saranga D.J."/>
            <person name="Sato H."/>
            <person name="Schaeffer S.W."/>
            <person name="Schatz M.C."/>
            <person name="Schlenke T."/>
            <person name="Schwartz R."/>
            <person name="Segarra C."/>
            <person name="Singh R.S."/>
            <person name="Sirot L."/>
            <person name="Sirota M."/>
            <person name="Sisneros N.B."/>
            <person name="Smith C.D."/>
            <person name="Smith T.F."/>
            <person name="Spieth J."/>
            <person name="Stage D.E."/>
            <person name="Stark A."/>
            <person name="Stephan W."/>
            <person name="Strausberg R.L."/>
            <person name="Strempel S."/>
            <person name="Sturgill D."/>
            <person name="Sutton G."/>
            <person name="Sutton G.G."/>
            <person name="Tao W."/>
            <person name="Teichmann S."/>
            <person name="Tobari Y.N."/>
            <person name="Tomimura Y."/>
            <person name="Tsolas J.M."/>
            <person name="Valente V.L."/>
            <person name="Venter E."/>
            <person name="Venter J.C."/>
            <person name="Vicario S."/>
            <person name="Vieira F.G."/>
            <person name="Vilella A.J."/>
            <person name="Villasante A."/>
            <person name="Walenz B."/>
            <person name="Wang J."/>
            <person name="Wasserman M."/>
            <person name="Watts T."/>
            <person name="Wilson D."/>
            <person name="Wilson R.K."/>
            <person name="Wing R.A."/>
            <person name="Wolfner M.F."/>
            <person name="Wong A."/>
            <person name="Wong G.K."/>
            <person name="Wu C.I."/>
            <person name="Wu G."/>
            <person name="Yamamoto D."/>
            <person name="Yang H.P."/>
            <person name="Yang S.P."/>
            <person name="Yorke J.A."/>
            <person name="Yoshida K."/>
            <person name="Zdobnov E."/>
            <person name="Zhang P."/>
            <person name="Zhang Y."/>
            <person name="Zimin A.V."/>
            <person name="Baldwin J."/>
            <person name="Abdouelleil A."/>
            <person name="Abdulkadir J."/>
            <person name="Abebe A."/>
            <person name="Abera B."/>
            <person name="Abreu J."/>
            <person name="Acer S.C."/>
            <person name="Aftuck L."/>
            <person name="Alexander A."/>
            <person name="An P."/>
            <person name="Anderson E."/>
            <person name="Anderson S."/>
            <person name="Arachi H."/>
            <person name="Azer M."/>
            <person name="Bachantsang P."/>
            <person name="Barry A."/>
            <person name="Bayul T."/>
            <person name="Berlin A."/>
            <person name="Bessette D."/>
            <person name="Bloom T."/>
            <person name="Blye J."/>
            <person name="Boguslavskiy L."/>
            <person name="Bonnet C."/>
            <person name="Boukhgalter B."/>
            <person name="Bourzgui I."/>
            <person name="Brown A."/>
            <person name="Cahill P."/>
            <person name="Channer S."/>
            <person name="Cheshatsang Y."/>
            <person name="Chuda L."/>
            <person name="Citroen M."/>
            <person name="Collymore A."/>
            <person name="Cooke P."/>
            <person name="Costello M."/>
            <person name="D'Aco K."/>
            <person name="Daza R."/>
            <person name="De Haan G."/>
            <person name="DeGray S."/>
            <person name="DeMaso C."/>
            <person name="Dhargay N."/>
            <person name="Dooley K."/>
            <person name="Dooley E."/>
            <person name="Doricent M."/>
            <person name="Dorje P."/>
            <person name="Dorjee K."/>
            <person name="Dupes A."/>
            <person name="Elong R."/>
            <person name="Falk J."/>
            <person name="Farina A."/>
            <person name="Faro S."/>
            <person name="Ferguson D."/>
            <person name="Fisher S."/>
            <person name="Foley C.D."/>
            <person name="Franke A."/>
            <person name="Friedrich D."/>
            <person name="Gadbois L."/>
            <person name="Gearin G."/>
            <person name="Gearin C.R."/>
            <person name="Giannoukos G."/>
            <person name="Goode T."/>
            <person name="Graham J."/>
            <person name="Grandbois E."/>
            <person name="Grewal S."/>
            <person name="Gyaltsen K."/>
            <person name="Hafez N."/>
            <person name="Hagos B."/>
            <person name="Hall J."/>
            <person name="Henson C."/>
            <person name="Hollinger A."/>
            <person name="Honan T."/>
            <person name="Huard M.D."/>
            <person name="Hughes L."/>
            <person name="Hurhula B."/>
            <person name="Husby M.E."/>
            <person name="Kamat A."/>
            <person name="Kanga B."/>
            <person name="Kashin S."/>
            <person name="Khazanovich D."/>
            <person name="Kisner P."/>
            <person name="Lance K."/>
            <person name="Lara M."/>
            <person name="Lee W."/>
            <person name="Lennon N."/>
            <person name="Letendre F."/>
            <person name="LeVine R."/>
            <person name="Lipovsky A."/>
            <person name="Liu X."/>
            <person name="Liu J."/>
            <person name="Liu S."/>
            <person name="Lokyitsang T."/>
            <person name="Lokyitsang Y."/>
            <person name="Lubonja R."/>
            <person name="Lui A."/>
            <person name="MacDonald P."/>
            <person name="Magnisalis V."/>
            <person name="Maru K."/>
            <person name="Matthews C."/>
            <person name="McCusker W."/>
            <person name="McDonough S."/>
            <person name="Mehta T."/>
            <person name="Meldrim J."/>
            <person name="Meneus L."/>
            <person name="Mihai O."/>
            <person name="Mihalev A."/>
            <person name="Mihova T."/>
            <person name="Mittelman R."/>
            <person name="Mlenga V."/>
            <person name="Montmayeur A."/>
            <person name="Mulrain L."/>
            <person name="Navidi A."/>
            <person name="Naylor J."/>
            <person name="Negash T."/>
            <person name="Nguyen T."/>
            <person name="Nguyen N."/>
            <person name="Nicol R."/>
            <person name="Norbu C."/>
            <person name="Norbu N."/>
            <person name="Novod N."/>
            <person name="O'Neill B."/>
            <person name="Osman S."/>
            <person name="Markiewicz E."/>
            <person name="Oyono O.L."/>
            <person name="Patti C."/>
            <person name="Phunkhang P."/>
            <person name="Pierre F."/>
            <person name="Priest M."/>
            <person name="Raghuraman S."/>
            <person name="Rege F."/>
            <person name="Reyes R."/>
            <person name="Rise C."/>
            <person name="Rogov P."/>
            <person name="Ross K."/>
            <person name="Ryan E."/>
            <person name="Settipalli S."/>
            <person name="Shea T."/>
            <person name="Sherpa N."/>
            <person name="Shi L."/>
            <person name="Shih D."/>
            <person name="Sparrow T."/>
            <person name="Spaulding J."/>
            <person name="Stalker J."/>
            <person name="Stange-Thomann N."/>
            <person name="Stavropoulos S."/>
            <person name="Stone C."/>
            <person name="Strader C."/>
            <person name="Tesfaye S."/>
            <person name="Thomson T."/>
            <person name="Thoulutsang Y."/>
            <person name="Thoulutsang D."/>
            <person name="Topham K."/>
            <person name="Topping I."/>
            <person name="Tsamla T."/>
            <person name="Vassiliev H."/>
            <person name="Vo A."/>
            <person name="Wangchuk T."/>
            <person name="Wangdi T."/>
            <person name="Weiand M."/>
            <person name="Wilkinson J."/>
            <person name="Wilson A."/>
            <person name="Yadav S."/>
            <person name="Young G."/>
            <person name="Yu Q."/>
            <person name="Zembek L."/>
            <person name="Zhong D."/>
            <person name="Zimmer A."/>
            <person name="Zwirko Z."/>
            <person name="Jaffe D.B."/>
            <person name="Alvarez P."/>
            <person name="Brockman W."/>
            <person name="Butler J."/>
            <person name="Chin C."/>
            <person name="Gnerre S."/>
            <person name="Grabherr M."/>
            <person name="Kleber M."/>
            <person name="Mauceli E."/>
            <person name="MacCallum I."/>
        </authorList>
    </citation>
    <scope>NUCLEOTIDE SEQUENCE [LARGE SCALE GENOMIC DNA]</scope>
    <source>
        <strain evidence="1 2">TSC#14021-0224.01</strain>
    </source>
</reference>